<organism evidence="3 4">
    <name type="scientific">Jimgerdemannia flammicorona</name>
    <dbReference type="NCBI Taxonomy" id="994334"/>
    <lineage>
        <taxon>Eukaryota</taxon>
        <taxon>Fungi</taxon>
        <taxon>Fungi incertae sedis</taxon>
        <taxon>Mucoromycota</taxon>
        <taxon>Mucoromycotina</taxon>
        <taxon>Endogonomycetes</taxon>
        <taxon>Endogonales</taxon>
        <taxon>Endogonaceae</taxon>
        <taxon>Jimgerdemannia</taxon>
    </lineage>
</organism>
<name>A0A433P582_9FUNG</name>
<evidence type="ECO:0008006" key="5">
    <source>
        <dbReference type="Google" id="ProtNLM"/>
    </source>
</evidence>
<evidence type="ECO:0000256" key="2">
    <source>
        <dbReference type="ARBA" id="ARBA00008017"/>
    </source>
</evidence>
<reference evidence="3 4" key="1">
    <citation type="journal article" date="2018" name="New Phytol.">
        <title>Phylogenomics of Endogonaceae and evolution of mycorrhizas within Mucoromycota.</title>
        <authorList>
            <person name="Chang Y."/>
            <person name="Desiro A."/>
            <person name="Na H."/>
            <person name="Sandor L."/>
            <person name="Lipzen A."/>
            <person name="Clum A."/>
            <person name="Barry K."/>
            <person name="Grigoriev I.V."/>
            <person name="Martin F.M."/>
            <person name="Stajich J.E."/>
            <person name="Smith M.E."/>
            <person name="Bonito G."/>
            <person name="Spatafora J.W."/>
        </authorList>
    </citation>
    <scope>NUCLEOTIDE SEQUENCE [LARGE SCALE GENOMIC DNA]</scope>
    <source>
        <strain evidence="3 4">AD002</strain>
    </source>
</reference>
<evidence type="ECO:0000313" key="4">
    <source>
        <dbReference type="Proteomes" id="UP000274822"/>
    </source>
</evidence>
<evidence type="ECO:0000256" key="1">
    <source>
        <dbReference type="ARBA" id="ARBA00004141"/>
    </source>
</evidence>
<comment type="similarity">
    <text evidence="2">Belongs to the MscS (TC 1.A.23) family.</text>
</comment>
<dbReference type="InterPro" id="IPR016688">
    <property type="entry name" value="MscS-like_plants/fungi"/>
</dbReference>
<dbReference type="EMBL" id="RBNJ01033282">
    <property type="protein sequence ID" value="RUS12696.1"/>
    <property type="molecule type" value="Genomic_DNA"/>
</dbReference>
<accession>A0A433P582</accession>
<dbReference type="GO" id="GO:0005886">
    <property type="term" value="C:plasma membrane"/>
    <property type="evidence" value="ECO:0007669"/>
    <property type="project" value="TreeGrafter"/>
</dbReference>
<keyword evidence="4" id="KW-1185">Reference proteome</keyword>
<dbReference type="AlphaFoldDB" id="A0A433P582"/>
<dbReference type="GO" id="GO:0006820">
    <property type="term" value="P:monoatomic anion transport"/>
    <property type="evidence" value="ECO:0007669"/>
    <property type="project" value="TreeGrafter"/>
</dbReference>
<protein>
    <recommendedName>
        <fullName evidence="5">Mechanosensitive ion channel-domain-containing protein</fullName>
    </recommendedName>
</protein>
<comment type="caution">
    <text evidence="3">The sequence shown here is derived from an EMBL/GenBank/DDBJ whole genome shotgun (WGS) entry which is preliminary data.</text>
</comment>
<dbReference type="GO" id="GO:0008381">
    <property type="term" value="F:mechanosensitive monoatomic ion channel activity"/>
    <property type="evidence" value="ECO:0007669"/>
    <property type="project" value="TreeGrafter"/>
</dbReference>
<dbReference type="PANTHER" id="PTHR31618:SF1">
    <property type="entry name" value="EF-HAND DOMAIN-CONTAINING PROTEIN"/>
    <property type="match status" value="1"/>
</dbReference>
<comment type="subcellular location">
    <subcellularLocation>
        <location evidence="1">Membrane</location>
        <topology evidence="1">Multi-pass membrane protein</topology>
    </subcellularLocation>
</comment>
<dbReference type="PANTHER" id="PTHR31618">
    <property type="entry name" value="MECHANOSENSITIVE ION CHANNEL PROTEIN 5"/>
    <property type="match status" value="1"/>
</dbReference>
<dbReference type="Proteomes" id="UP000274822">
    <property type="component" value="Unassembled WGS sequence"/>
</dbReference>
<proteinExistence type="inferred from homology"/>
<sequence>MGLLATVFIRTDGQEIYAPNFILVNKFIYNIRRSPNMGEVIQIHVAFLTPTENIMELRSRLREWLQTESREFVPNLDINVLQIDDTNKITLNMFIEHKGNWQEEPTRITTHNTTIHPIQFMFALKDIITDLGICYYPPIQKVQYLGDGDVLPGNQGTLSGDTPQTFATGMIPTTL</sequence>
<evidence type="ECO:0000313" key="3">
    <source>
        <dbReference type="EMBL" id="RUS12696.1"/>
    </source>
</evidence>
<gene>
    <name evidence="3" type="ORF">BC938DRAFT_478546</name>
</gene>